<evidence type="ECO:0000313" key="2">
    <source>
        <dbReference type="Proteomes" id="UP000598775"/>
    </source>
</evidence>
<dbReference type="Proteomes" id="UP000598775">
    <property type="component" value="Unassembled WGS sequence"/>
</dbReference>
<dbReference type="EMBL" id="BMGP01000002">
    <property type="protein sequence ID" value="GGF20484.1"/>
    <property type="molecule type" value="Genomic_DNA"/>
</dbReference>
<comment type="caution">
    <text evidence="1">The sequence shown here is derived from an EMBL/GenBank/DDBJ whole genome shotgun (WGS) entry which is preliminary data.</text>
</comment>
<organism evidence="1 2">
    <name type="scientific">Subtercola lobariae</name>
    <dbReference type="NCBI Taxonomy" id="1588641"/>
    <lineage>
        <taxon>Bacteria</taxon>
        <taxon>Bacillati</taxon>
        <taxon>Actinomycetota</taxon>
        <taxon>Actinomycetes</taxon>
        <taxon>Micrococcales</taxon>
        <taxon>Microbacteriaceae</taxon>
        <taxon>Subtercola</taxon>
    </lineage>
</organism>
<reference evidence="1 2" key="1">
    <citation type="journal article" date="2014" name="Int. J. Syst. Evol. Microbiol.">
        <title>Complete genome sequence of Corynebacterium casei LMG S-19264T (=DSM 44701T), isolated from a smear-ripened cheese.</title>
        <authorList>
            <consortium name="US DOE Joint Genome Institute (JGI-PGF)"/>
            <person name="Walter F."/>
            <person name="Albersmeier A."/>
            <person name="Kalinowski J."/>
            <person name="Ruckert C."/>
        </authorList>
    </citation>
    <scope>NUCLEOTIDE SEQUENCE [LARGE SCALE GENOMIC DNA]</scope>
    <source>
        <strain evidence="1 2">CGMCC 1.12976</strain>
    </source>
</reference>
<sequence length="333" mass="37196">MFRLGLLPHTANVITFETQLPEMLVVGAPGSMDMDAHRLHRSVKTGQRLRLRRGVYIDAECWREASPAERYLLRVHAVVRTRGAPPVLGYSSAAALWGYPRVSAWPVDVHVIVPPQLGAHSKYGIRFHREILDEADVAVRASIELTSPARTLINIARTQSFGHAVVAVDAALNTRRGLDEGRVTKTQLIEALNSSRHGAARALRVVEFAAGSSANPGETLSRIAIFEHGFVQPQLQTEHPNPDGGRYFTDFEWPECRLIGEFDGRGKYLKDELLAGRDPGEVVYEEKRREDHLRAEGNRVVRWGWRELQEPGRLVALLSAAGLPFRSRNRGRS</sequence>
<proteinExistence type="predicted"/>
<evidence type="ECO:0000313" key="1">
    <source>
        <dbReference type="EMBL" id="GGF20484.1"/>
    </source>
</evidence>
<accession>A0A917EXF5</accession>
<name>A0A917EXF5_9MICO</name>
<keyword evidence="2" id="KW-1185">Reference proteome</keyword>
<gene>
    <name evidence="1" type="ORF">GCM10011399_12610</name>
</gene>
<dbReference type="AlphaFoldDB" id="A0A917EXF5"/>
<protein>
    <submittedName>
        <fullName evidence="1">CTP synthase</fullName>
    </submittedName>
</protein>